<organism evidence="1 2">
    <name type="scientific">Rhizopogon vesiculosus</name>
    <dbReference type="NCBI Taxonomy" id="180088"/>
    <lineage>
        <taxon>Eukaryota</taxon>
        <taxon>Fungi</taxon>
        <taxon>Dikarya</taxon>
        <taxon>Basidiomycota</taxon>
        <taxon>Agaricomycotina</taxon>
        <taxon>Agaricomycetes</taxon>
        <taxon>Agaricomycetidae</taxon>
        <taxon>Boletales</taxon>
        <taxon>Suillineae</taxon>
        <taxon>Rhizopogonaceae</taxon>
        <taxon>Rhizopogon</taxon>
    </lineage>
</organism>
<keyword evidence="2" id="KW-1185">Reference proteome</keyword>
<dbReference type="AlphaFoldDB" id="A0A1J8QJJ2"/>
<comment type="caution">
    <text evidence="1">The sequence shown here is derived from an EMBL/GenBank/DDBJ whole genome shotgun (WGS) entry which is preliminary data.</text>
</comment>
<protein>
    <recommendedName>
        <fullName evidence="3">DEAD/DEAH box helicase domain-containing protein</fullName>
    </recommendedName>
</protein>
<evidence type="ECO:0000313" key="1">
    <source>
        <dbReference type="EMBL" id="OJA09602.1"/>
    </source>
</evidence>
<sequence>MSHLLDNDDVLLLTTTGTGKTDTFIRTIHDIRYLTENHPSAPEGKK</sequence>
<name>A0A1J8QJJ2_9AGAM</name>
<evidence type="ECO:0008006" key="3">
    <source>
        <dbReference type="Google" id="ProtNLM"/>
    </source>
</evidence>
<evidence type="ECO:0000313" key="2">
    <source>
        <dbReference type="Proteomes" id="UP000183567"/>
    </source>
</evidence>
<dbReference type="Proteomes" id="UP000183567">
    <property type="component" value="Unassembled WGS sequence"/>
</dbReference>
<accession>A0A1J8QJJ2</accession>
<proteinExistence type="predicted"/>
<dbReference type="EMBL" id="LVVM01005854">
    <property type="protein sequence ID" value="OJA09602.1"/>
    <property type="molecule type" value="Genomic_DNA"/>
</dbReference>
<gene>
    <name evidence="1" type="ORF">AZE42_10265</name>
</gene>
<reference evidence="1 2" key="1">
    <citation type="submission" date="2016-03" db="EMBL/GenBank/DDBJ databases">
        <title>Comparative genomics of the ectomycorrhizal sister species Rhizopogon vinicolor and Rhizopogon vesiculosus (Basidiomycota: Boletales) reveals a divergence of the mating type B locus.</title>
        <authorList>
            <person name="Mujic A.B."/>
            <person name="Kuo A."/>
            <person name="Tritt A."/>
            <person name="Lipzen A."/>
            <person name="Chen C."/>
            <person name="Johnson J."/>
            <person name="Sharma A."/>
            <person name="Barry K."/>
            <person name="Grigoriev I.V."/>
            <person name="Spatafora J.W."/>
        </authorList>
    </citation>
    <scope>NUCLEOTIDE SEQUENCE [LARGE SCALE GENOMIC DNA]</scope>
    <source>
        <strain evidence="1 2">AM-OR11-056</strain>
    </source>
</reference>